<accession>A0A4Q8BD35</accession>
<name>A0A4Q8BD35_9ACTN</name>
<evidence type="ECO:0000313" key="2">
    <source>
        <dbReference type="Proteomes" id="UP000294114"/>
    </source>
</evidence>
<protein>
    <recommendedName>
        <fullName evidence="3">Glycosyl transferase family 1</fullName>
    </recommendedName>
</protein>
<dbReference type="Proteomes" id="UP000294114">
    <property type="component" value="Unassembled WGS sequence"/>
</dbReference>
<keyword evidence="2" id="KW-1185">Reference proteome</keyword>
<organism evidence="1 2">
    <name type="scientific">Micromonospora kangleipakensis</name>
    <dbReference type="NCBI Taxonomy" id="1077942"/>
    <lineage>
        <taxon>Bacteria</taxon>
        <taxon>Bacillati</taxon>
        <taxon>Actinomycetota</taxon>
        <taxon>Actinomycetes</taxon>
        <taxon>Micromonosporales</taxon>
        <taxon>Micromonosporaceae</taxon>
        <taxon>Micromonospora</taxon>
    </lineage>
</organism>
<dbReference type="RefSeq" id="WP_130336046.1">
    <property type="nucleotide sequence ID" value="NZ_SHLD01000001.1"/>
</dbReference>
<reference evidence="1 2" key="1">
    <citation type="submission" date="2019-02" db="EMBL/GenBank/DDBJ databases">
        <title>Sequencing the genomes of 1000 actinobacteria strains.</title>
        <authorList>
            <person name="Klenk H.-P."/>
        </authorList>
    </citation>
    <scope>NUCLEOTIDE SEQUENCE [LARGE SCALE GENOMIC DNA]</scope>
    <source>
        <strain evidence="1 2">DSM 45612</strain>
    </source>
</reference>
<dbReference type="AlphaFoldDB" id="A0A4Q8BD35"/>
<evidence type="ECO:0008006" key="3">
    <source>
        <dbReference type="Google" id="ProtNLM"/>
    </source>
</evidence>
<dbReference type="OrthoDB" id="513439at2"/>
<proteinExistence type="predicted"/>
<comment type="caution">
    <text evidence="1">The sequence shown here is derived from an EMBL/GenBank/DDBJ whole genome shotgun (WGS) entry which is preliminary data.</text>
</comment>
<sequence length="420" mass="46598">MTYVVLSATNVAQSSAVGGHFWVFAQYAATLRDLGCRVGWLERFEPSDQADLDRHLVNRFRHRLRRLGLDQDVVLYRPRENGDLEFATGDAIQLERMARDADLLLNFDYGIHQGLADRFRRRALVDIDPGLLQFWVSVGQLRLSVHDRYFTTGETVGTPAAGFSDCGIEWQHVRPPVCLRLWPVAYTPDAEAFTTVSSWWGGAGSGEWITDGKGLVFENNKRVSFLAHVNLPRLTAQPLELALALGQGDEHLPRAPERSTWEPERAAPKGVTAYVDDATDVALLRQHGWRIRRATEVAGSPDRYQAYVRESRGEFSCAKPSCSFFENAWISDRTVCYLASGKPAVVEYTGPSGYLPNGEGLFRFRSTDEAVDSLAAVNADYRRQSHAAREIAEAYFDAGPIVAAILDNSLATPAAPPVPA</sequence>
<dbReference type="EMBL" id="SHLD01000001">
    <property type="protein sequence ID" value="RZU75790.1"/>
    <property type="molecule type" value="Genomic_DNA"/>
</dbReference>
<evidence type="ECO:0000313" key="1">
    <source>
        <dbReference type="EMBL" id="RZU75790.1"/>
    </source>
</evidence>
<gene>
    <name evidence="1" type="ORF">EV384_4351</name>
</gene>